<dbReference type="GO" id="GO:0042803">
    <property type="term" value="F:protein homodimerization activity"/>
    <property type="evidence" value="ECO:0007669"/>
    <property type="project" value="InterPro"/>
</dbReference>
<dbReference type="GeneTree" id="ENSGT00390000005589"/>
<organism evidence="5 6">
    <name type="scientific">Pygocentrus nattereri</name>
    <name type="common">Red-bellied piranha</name>
    <dbReference type="NCBI Taxonomy" id="42514"/>
    <lineage>
        <taxon>Eukaryota</taxon>
        <taxon>Metazoa</taxon>
        <taxon>Chordata</taxon>
        <taxon>Craniata</taxon>
        <taxon>Vertebrata</taxon>
        <taxon>Euteleostomi</taxon>
        <taxon>Actinopterygii</taxon>
        <taxon>Neopterygii</taxon>
        <taxon>Teleostei</taxon>
        <taxon>Ostariophysi</taxon>
        <taxon>Characiformes</taxon>
        <taxon>Characoidei</taxon>
        <taxon>Pygocentrus</taxon>
    </lineage>
</organism>
<dbReference type="CDD" id="cd00446">
    <property type="entry name" value="GrpE"/>
    <property type="match status" value="1"/>
</dbReference>
<keyword evidence="2" id="KW-0143">Chaperone</keyword>
<dbReference type="STRING" id="42514.ENSPNAP00000028190"/>
<dbReference type="HAMAP" id="MF_01151">
    <property type="entry name" value="GrpE"/>
    <property type="match status" value="1"/>
</dbReference>
<dbReference type="GO" id="GO:0001405">
    <property type="term" value="C:PAM complex, Tim23 associated import motor"/>
    <property type="evidence" value="ECO:0007669"/>
    <property type="project" value="TreeGrafter"/>
</dbReference>
<dbReference type="RefSeq" id="XP_017554009.1">
    <property type="nucleotide sequence ID" value="XM_017698520.2"/>
</dbReference>
<evidence type="ECO:0000256" key="3">
    <source>
        <dbReference type="RuleBase" id="RU004478"/>
    </source>
</evidence>
<dbReference type="GO" id="GO:0051082">
    <property type="term" value="F:unfolded protein binding"/>
    <property type="evidence" value="ECO:0007669"/>
    <property type="project" value="TreeGrafter"/>
</dbReference>
<reference evidence="5" key="3">
    <citation type="submission" date="2025-09" db="UniProtKB">
        <authorList>
            <consortium name="Ensembl"/>
        </authorList>
    </citation>
    <scope>IDENTIFICATION</scope>
</reference>
<evidence type="ECO:0000313" key="5">
    <source>
        <dbReference type="Ensembl" id="ENSPNAP00000028190.1"/>
    </source>
</evidence>
<dbReference type="Proteomes" id="UP001501920">
    <property type="component" value="Chromosome 16"/>
</dbReference>
<evidence type="ECO:0008006" key="7">
    <source>
        <dbReference type="Google" id="ProtNLM"/>
    </source>
</evidence>
<feature type="coiled-coil region" evidence="4">
    <location>
        <begin position="63"/>
        <end position="97"/>
    </location>
</feature>
<dbReference type="Ensembl" id="ENSPNAT00000000600.2">
    <property type="protein sequence ID" value="ENSPNAP00000028190.1"/>
    <property type="gene ID" value="ENSPNAG00000013790.2"/>
</dbReference>
<sequence>MAVRFVSVRGKKSIDIRRLSLRLNNSSSSHIGFFSTAAEQRSRGDDCRNDDGDDDRNHSVTHVRMLEMRAHKLEQQVQDLTERYKRALADSDNVRRRTQKFVEDAKLFGIQSFCRDLVEVADLLEQTTGDMEGVETVNLTQSLAQIQGRLQEVFTKHGLEKMSPVGSTYDPYDHEIVFHTAAEGVEPGTIAVVKQDGYKLHGRTIRHAHVGIAVKTQES</sequence>
<dbReference type="OMA" id="KQAHNDA"/>
<proteinExistence type="inferred from homology"/>
<reference evidence="5 6" key="1">
    <citation type="submission" date="2020-10" db="EMBL/GenBank/DDBJ databases">
        <title>Pygocentrus nattereri (red-bellied piranha) genome, fPygNat1, primary haplotype.</title>
        <authorList>
            <person name="Myers G."/>
            <person name="Meyer A."/>
            <person name="Karagic N."/>
            <person name="Pippel M."/>
            <person name="Winkler S."/>
            <person name="Tracey A."/>
            <person name="Wood J."/>
            <person name="Formenti G."/>
            <person name="Howe K."/>
            <person name="Fedrigo O."/>
            <person name="Jarvis E.D."/>
        </authorList>
    </citation>
    <scope>NUCLEOTIDE SEQUENCE [LARGE SCALE GENOMIC DNA]</scope>
</reference>
<dbReference type="SUPFAM" id="SSF51064">
    <property type="entry name" value="Head domain of nucleotide exchange factor GrpE"/>
    <property type="match status" value="1"/>
</dbReference>
<reference evidence="5" key="2">
    <citation type="submission" date="2025-08" db="UniProtKB">
        <authorList>
            <consortium name="Ensembl"/>
        </authorList>
    </citation>
    <scope>IDENTIFICATION</scope>
</reference>
<dbReference type="GO" id="GO:0051087">
    <property type="term" value="F:protein-folding chaperone binding"/>
    <property type="evidence" value="ECO:0007669"/>
    <property type="project" value="InterPro"/>
</dbReference>
<dbReference type="Gene3D" id="3.90.20.20">
    <property type="match status" value="1"/>
</dbReference>
<comment type="similarity">
    <text evidence="1 3">Belongs to the GrpE family.</text>
</comment>
<gene>
    <name evidence="5" type="primary">GRPEL2</name>
</gene>
<dbReference type="GO" id="GO:0006457">
    <property type="term" value="P:protein folding"/>
    <property type="evidence" value="ECO:0007669"/>
    <property type="project" value="InterPro"/>
</dbReference>
<evidence type="ECO:0000313" key="6">
    <source>
        <dbReference type="Proteomes" id="UP001501920"/>
    </source>
</evidence>
<dbReference type="AlphaFoldDB" id="A0A3B4DXN3"/>
<dbReference type="GO" id="GO:0000774">
    <property type="term" value="F:adenyl-nucleotide exchange factor activity"/>
    <property type="evidence" value="ECO:0007669"/>
    <property type="project" value="InterPro"/>
</dbReference>
<dbReference type="InterPro" id="IPR009012">
    <property type="entry name" value="GrpE_head"/>
</dbReference>
<dbReference type="SUPFAM" id="SSF58014">
    <property type="entry name" value="Coiled-coil domain of nucleotide exchange factor GrpE"/>
    <property type="match status" value="1"/>
</dbReference>
<keyword evidence="6" id="KW-1185">Reference proteome</keyword>
<evidence type="ECO:0000256" key="1">
    <source>
        <dbReference type="ARBA" id="ARBA00009054"/>
    </source>
</evidence>
<dbReference type="PRINTS" id="PR00773">
    <property type="entry name" value="GRPEPROTEIN"/>
</dbReference>
<evidence type="ECO:0000256" key="2">
    <source>
        <dbReference type="ARBA" id="ARBA00023186"/>
    </source>
</evidence>
<dbReference type="InterPro" id="IPR000740">
    <property type="entry name" value="GrpE"/>
</dbReference>
<protein>
    <recommendedName>
        <fullName evidence="7">GrpE protein homolog</fullName>
    </recommendedName>
</protein>
<keyword evidence="4" id="KW-0175">Coiled coil</keyword>
<accession>A0A3B4DXN3</accession>
<dbReference type="Gene3D" id="2.30.22.10">
    <property type="entry name" value="Head domain of nucleotide exchange factor GrpE"/>
    <property type="match status" value="1"/>
</dbReference>
<name>A0A3B4DXN3_PYGNA</name>
<dbReference type="OrthoDB" id="201635at2759"/>
<dbReference type="Pfam" id="PF01025">
    <property type="entry name" value="GrpE"/>
    <property type="match status" value="1"/>
</dbReference>
<dbReference type="PANTHER" id="PTHR21237:SF10">
    <property type="entry name" value="GRPE PROTEIN HOMOLOG 2, MITOCHONDRIAL"/>
    <property type="match status" value="1"/>
</dbReference>
<dbReference type="GeneID" id="108427932"/>
<dbReference type="PANTHER" id="PTHR21237">
    <property type="entry name" value="GRPE PROTEIN"/>
    <property type="match status" value="1"/>
</dbReference>
<evidence type="ECO:0000256" key="4">
    <source>
        <dbReference type="SAM" id="Coils"/>
    </source>
</evidence>
<dbReference type="CTD" id="134266"/>
<dbReference type="GO" id="GO:0030150">
    <property type="term" value="P:protein import into mitochondrial matrix"/>
    <property type="evidence" value="ECO:0007669"/>
    <property type="project" value="TreeGrafter"/>
</dbReference>
<dbReference type="InterPro" id="IPR013805">
    <property type="entry name" value="GrpE_CC"/>
</dbReference>